<evidence type="ECO:0000313" key="3">
    <source>
        <dbReference type="EMBL" id="QDP95317.1"/>
    </source>
</evidence>
<dbReference type="GO" id="GO:0016787">
    <property type="term" value="F:hydrolase activity"/>
    <property type="evidence" value="ECO:0007669"/>
    <property type="project" value="UniProtKB-KW"/>
</dbReference>
<sequence>MRAMTAKPADLLSLPLNRVAIVLVDFQNDFCSRDAGDGTSPPPNVNNERAARRANDFAREAAGMGAHVIYTQQVLDWDALSDRQRRWETPGGLCAVGTWGAELYLEPVAGSVTVVKHRFDCWQSADFVRELEDSEIDGLIICGVELVCCVLYAIMGADERGYHYLVPTDLVSGRDTGDETDNKAIRDYLQYNQPERLTTAAELLESWRP</sequence>
<dbReference type="PANTHER" id="PTHR43540">
    <property type="entry name" value="PEROXYUREIDOACRYLATE/UREIDOACRYLATE AMIDOHYDROLASE-RELATED"/>
    <property type="match status" value="1"/>
</dbReference>
<proteinExistence type="predicted"/>
<dbReference type="Pfam" id="PF00857">
    <property type="entry name" value="Isochorismatase"/>
    <property type="match status" value="1"/>
</dbReference>
<gene>
    <name evidence="3" type="ORF">FOE78_04780</name>
</gene>
<dbReference type="EMBL" id="CP041692">
    <property type="protein sequence ID" value="QDP95317.1"/>
    <property type="molecule type" value="Genomic_DNA"/>
</dbReference>
<name>A0A516PVU9_9ACTN</name>
<protein>
    <submittedName>
        <fullName evidence="3">Cysteine hydrolase</fullName>
    </submittedName>
</protein>
<dbReference type="AlphaFoldDB" id="A0A516PVU9"/>
<evidence type="ECO:0000256" key="1">
    <source>
        <dbReference type="ARBA" id="ARBA00022801"/>
    </source>
</evidence>
<dbReference type="Proteomes" id="UP000319263">
    <property type="component" value="Chromosome"/>
</dbReference>
<dbReference type="KEGG" id="mik:FOE78_04780"/>
<evidence type="ECO:0000313" key="4">
    <source>
        <dbReference type="Proteomes" id="UP000319263"/>
    </source>
</evidence>
<organism evidence="3 4">
    <name type="scientific">Microlunatus elymi</name>
    <dbReference type="NCBI Taxonomy" id="2596828"/>
    <lineage>
        <taxon>Bacteria</taxon>
        <taxon>Bacillati</taxon>
        <taxon>Actinomycetota</taxon>
        <taxon>Actinomycetes</taxon>
        <taxon>Propionibacteriales</taxon>
        <taxon>Propionibacteriaceae</taxon>
        <taxon>Microlunatus</taxon>
    </lineage>
</organism>
<keyword evidence="4" id="KW-1185">Reference proteome</keyword>
<dbReference type="CDD" id="cd00431">
    <property type="entry name" value="cysteine_hydrolases"/>
    <property type="match status" value="1"/>
</dbReference>
<dbReference type="InterPro" id="IPR050272">
    <property type="entry name" value="Isochorismatase-like_hydrls"/>
</dbReference>
<feature type="domain" description="Isochorismatase-like" evidence="2">
    <location>
        <begin position="20"/>
        <end position="178"/>
    </location>
</feature>
<reference evidence="3 4" key="1">
    <citation type="submission" date="2019-07" db="EMBL/GenBank/DDBJ databases">
        <title>Microlunatus dokdonensis sp. nov. isolated from the rhizospheric soil of the wild plant Elymus tsukushiensis.</title>
        <authorList>
            <person name="Ghim S.-Y."/>
            <person name="Hwang Y.-J."/>
            <person name="Son J.-S."/>
            <person name="Shin J.-H."/>
        </authorList>
    </citation>
    <scope>NUCLEOTIDE SEQUENCE [LARGE SCALE GENOMIC DNA]</scope>
    <source>
        <strain evidence="3 4">KUDC0627</strain>
    </source>
</reference>
<keyword evidence="1 3" id="KW-0378">Hydrolase</keyword>
<dbReference type="SUPFAM" id="SSF52499">
    <property type="entry name" value="Isochorismatase-like hydrolases"/>
    <property type="match status" value="1"/>
</dbReference>
<dbReference type="PANTHER" id="PTHR43540:SF6">
    <property type="entry name" value="ISOCHORISMATASE-LIKE DOMAIN-CONTAINING PROTEIN"/>
    <property type="match status" value="1"/>
</dbReference>
<dbReference type="InterPro" id="IPR036380">
    <property type="entry name" value="Isochorismatase-like_sf"/>
</dbReference>
<evidence type="ECO:0000259" key="2">
    <source>
        <dbReference type="Pfam" id="PF00857"/>
    </source>
</evidence>
<accession>A0A516PVU9</accession>
<dbReference type="OrthoDB" id="9794942at2"/>
<dbReference type="InterPro" id="IPR000868">
    <property type="entry name" value="Isochorismatase-like_dom"/>
</dbReference>
<dbReference type="Gene3D" id="3.40.50.850">
    <property type="entry name" value="Isochorismatase-like"/>
    <property type="match status" value="1"/>
</dbReference>